<evidence type="ECO:0000256" key="1">
    <source>
        <dbReference type="SAM" id="MobiDB-lite"/>
    </source>
</evidence>
<sequence length="258" mass="27933">MRQNVRPVAWFSLLPNSTRLYSSRARARQKAAAMMLMRVASLFALVTVASLVEASSNVSWTPPLAGPPHSACRLFLHEYGHRSPYGYRGGSSSSTFHLEPSLVVDNGLTRTSRDASATTATTTTTTTTKQARSSFSHQDSSTAPSFTGGAARASLSEQLRPSSKATPTIRSTGTSRTHGTAASSSGKGRQEPTPKRIGKYTILPRDTTGLFPFEYAPPPHPDTFLPRKPVHIPGRCFRCSLCKAFKDPLRCQEVCKGC</sequence>
<keyword evidence="3" id="KW-1185">Reference proteome</keyword>
<protein>
    <submittedName>
        <fullName evidence="2">Uncharacterized protein</fullName>
    </submittedName>
</protein>
<dbReference type="RefSeq" id="XP_025373738.1">
    <property type="nucleotide sequence ID" value="XM_025525554.1"/>
</dbReference>
<evidence type="ECO:0000313" key="2">
    <source>
        <dbReference type="EMBL" id="PWN86540.1"/>
    </source>
</evidence>
<dbReference type="AlphaFoldDB" id="A0A316Y8L3"/>
<feature type="region of interest" description="Disordered" evidence="1">
    <location>
        <begin position="107"/>
        <end position="197"/>
    </location>
</feature>
<organism evidence="2 3">
    <name type="scientific">Acaromyces ingoldii</name>
    <dbReference type="NCBI Taxonomy" id="215250"/>
    <lineage>
        <taxon>Eukaryota</taxon>
        <taxon>Fungi</taxon>
        <taxon>Dikarya</taxon>
        <taxon>Basidiomycota</taxon>
        <taxon>Ustilaginomycotina</taxon>
        <taxon>Exobasidiomycetes</taxon>
        <taxon>Exobasidiales</taxon>
        <taxon>Cryptobasidiaceae</taxon>
        <taxon>Acaromyces</taxon>
    </lineage>
</organism>
<dbReference type="Proteomes" id="UP000245768">
    <property type="component" value="Unassembled WGS sequence"/>
</dbReference>
<gene>
    <name evidence="2" type="ORF">FA10DRAFT_52709</name>
</gene>
<dbReference type="GeneID" id="37047470"/>
<evidence type="ECO:0000313" key="3">
    <source>
        <dbReference type="Proteomes" id="UP000245768"/>
    </source>
</evidence>
<feature type="compositionally biased region" description="Low complexity" evidence="1">
    <location>
        <begin position="114"/>
        <end position="134"/>
    </location>
</feature>
<dbReference type="InParanoid" id="A0A316Y8L3"/>
<name>A0A316Y8L3_9BASI</name>
<proteinExistence type="predicted"/>
<feature type="compositionally biased region" description="Polar residues" evidence="1">
    <location>
        <begin position="155"/>
        <end position="187"/>
    </location>
</feature>
<accession>A0A316Y8L3</accession>
<feature type="compositionally biased region" description="Polar residues" evidence="1">
    <location>
        <begin position="135"/>
        <end position="145"/>
    </location>
</feature>
<reference evidence="2 3" key="1">
    <citation type="journal article" date="2018" name="Mol. Biol. Evol.">
        <title>Broad Genomic Sampling Reveals a Smut Pathogenic Ancestry of the Fungal Clade Ustilaginomycotina.</title>
        <authorList>
            <person name="Kijpornyongpan T."/>
            <person name="Mondo S.J."/>
            <person name="Barry K."/>
            <person name="Sandor L."/>
            <person name="Lee J."/>
            <person name="Lipzen A."/>
            <person name="Pangilinan J."/>
            <person name="LaButti K."/>
            <person name="Hainaut M."/>
            <person name="Henrissat B."/>
            <person name="Grigoriev I.V."/>
            <person name="Spatafora J.W."/>
            <person name="Aime M.C."/>
        </authorList>
    </citation>
    <scope>NUCLEOTIDE SEQUENCE [LARGE SCALE GENOMIC DNA]</scope>
    <source>
        <strain evidence="2 3">MCA 4198</strain>
    </source>
</reference>
<dbReference type="EMBL" id="KZ819644">
    <property type="protein sequence ID" value="PWN86540.1"/>
    <property type="molecule type" value="Genomic_DNA"/>
</dbReference>